<keyword evidence="1" id="KW-0472">Membrane</keyword>
<accession>A0A5N4ALQ3</accession>
<dbReference type="InterPro" id="IPR052728">
    <property type="entry name" value="O2_lipid_transport_reg"/>
</dbReference>
<feature type="transmembrane region" description="Helical" evidence="1">
    <location>
        <begin position="530"/>
        <end position="552"/>
    </location>
</feature>
<feature type="transmembrane region" description="Helical" evidence="1">
    <location>
        <begin position="605"/>
        <end position="627"/>
    </location>
</feature>
<dbReference type="PANTHER" id="PTHR11161:SF0">
    <property type="entry name" value="O-ACYLTRANSFERASE LIKE PROTEIN"/>
    <property type="match status" value="1"/>
</dbReference>
<dbReference type="GO" id="GO:0016747">
    <property type="term" value="F:acyltransferase activity, transferring groups other than amino-acyl groups"/>
    <property type="evidence" value="ECO:0007669"/>
    <property type="project" value="InterPro"/>
</dbReference>
<feature type="transmembrane region" description="Helical" evidence="1">
    <location>
        <begin position="284"/>
        <end position="306"/>
    </location>
</feature>
<keyword evidence="1" id="KW-1133">Transmembrane helix</keyword>
<dbReference type="AlphaFoldDB" id="A0A5N4ALQ3"/>
<keyword evidence="1" id="KW-0812">Transmembrane</keyword>
<dbReference type="Pfam" id="PF01757">
    <property type="entry name" value="Acyl_transf_3"/>
    <property type="match status" value="1"/>
</dbReference>
<reference evidence="4 5" key="1">
    <citation type="journal article" date="2018" name="Elife">
        <title>Firefly genomes illuminate parallel origins of bioluminescence in beetles.</title>
        <authorList>
            <person name="Fallon T.R."/>
            <person name="Lower S.E."/>
            <person name="Chang C.H."/>
            <person name="Bessho-Uehara M."/>
            <person name="Martin G.J."/>
            <person name="Bewick A.J."/>
            <person name="Behringer M."/>
            <person name="Debat H.J."/>
            <person name="Wong I."/>
            <person name="Day J.C."/>
            <person name="Suvorov A."/>
            <person name="Silva C.J."/>
            <person name="Stanger-Hall K.F."/>
            <person name="Hall D.W."/>
            <person name="Schmitz R.J."/>
            <person name="Nelson D.R."/>
            <person name="Lewis S.M."/>
            <person name="Shigenobu S."/>
            <person name="Bybee S.M."/>
            <person name="Larracuente A.M."/>
            <person name="Oba Y."/>
            <person name="Weng J.K."/>
        </authorList>
    </citation>
    <scope>NUCLEOTIDE SEQUENCE [LARGE SCALE GENOMIC DNA]</scope>
    <source>
        <strain evidence="4">1611_PpyrPB1</strain>
        <tissue evidence="4">Whole body</tissue>
    </source>
</reference>
<keyword evidence="2" id="KW-0732">Signal</keyword>
<gene>
    <name evidence="4" type="ORF">PPYR_09141</name>
</gene>
<sequence>MHLFVALLVGFILNVSGSELGYVVYFRDTLSSAVQNATNGIGIKCRLHLDYYQKELGTYGTWALEMFDASSKVPSGIAGGNAADLGSFEECINIKQRVNSSDFIRGRYCYGSTPLNYNEIASTNATFRLQVASCLPDTCSSNDVSAIYNYFGLNATFPEPLCQTASVHEVLRFGVAEYCGIAFFAIFALITSASTIYDVYLHNSHQLSNTKSWYETLVAFSILKNGRKLLAIEHNAKQITCINGIRVISTLWIILYHTFSIHFYSPAMNSFYRDKWRQSPGSMFLFNAPIAVDTFLLLSGIVTSYARLWSAEKDRPFQLVKFYLHRFLRLTPVLAAEIVFVVTLLRQFSSGPLWTHIIDTQLIEACQEYWWKTLLYVQNYGQVPSLCLPHGWYLGVDMQLFVISPIFLLPLPKWPKRTICGVVALIACNIIGCFALGWFLELNGIIEGNVDHKSLIYAWQYYYPAYTRAAPWLIGIVLGYYLYLSNKKKHTLPKKIVACVWILSLLVMFAIAFGGHGLMTSEGQRAINSIYIALARPVWALAVGVVIFSCANGYGRSVNWFLSLPAFEVLSRLTYSLFIVHYIVIYVLCSQMWTSGRKVEVMVQFWGHFACTLFIATFVTLVFELPVTEIEKIIFTKRKSEAQEGVLSNNSLAPSTIMNNCTVTVTGSL</sequence>
<feature type="transmembrane region" description="Helical" evidence="1">
    <location>
        <begin position="244"/>
        <end position="264"/>
    </location>
</feature>
<feature type="transmembrane region" description="Helical" evidence="1">
    <location>
        <begin position="327"/>
        <end position="345"/>
    </location>
</feature>
<feature type="domain" description="Nose resistant-to-fluoxetine protein N-terminal" evidence="3">
    <location>
        <begin position="42"/>
        <end position="164"/>
    </location>
</feature>
<dbReference type="SMART" id="SM00703">
    <property type="entry name" value="NRF"/>
    <property type="match status" value="1"/>
</dbReference>
<evidence type="ECO:0000259" key="3">
    <source>
        <dbReference type="SMART" id="SM00703"/>
    </source>
</evidence>
<evidence type="ECO:0000313" key="4">
    <source>
        <dbReference type="EMBL" id="KAB0798148.1"/>
    </source>
</evidence>
<dbReference type="OrthoDB" id="118951at2759"/>
<proteinExistence type="predicted"/>
<comment type="caution">
    <text evidence="4">The sequence shown here is derived from an EMBL/GenBank/DDBJ whole genome shotgun (WGS) entry which is preliminary data.</text>
</comment>
<dbReference type="FunCoup" id="A0A5N4ALQ3">
    <property type="interactions" value="9"/>
</dbReference>
<dbReference type="EMBL" id="VVIM01000006">
    <property type="protein sequence ID" value="KAB0798148.1"/>
    <property type="molecule type" value="Genomic_DNA"/>
</dbReference>
<keyword evidence="5" id="KW-1185">Reference proteome</keyword>
<evidence type="ECO:0000256" key="2">
    <source>
        <dbReference type="SAM" id="SignalP"/>
    </source>
</evidence>
<dbReference type="Pfam" id="PF20146">
    <property type="entry name" value="NRF"/>
    <property type="match status" value="1"/>
</dbReference>
<feature type="transmembrane region" description="Helical" evidence="1">
    <location>
        <begin position="496"/>
        <end position="518"/>
    </location>
</feature>
<feature type="transmembrane region" description="Helical" evidence="1">
    <location>
        <begin position="392"/>
        <end position="411"/>
    </location>
</feature>
<organism evidence="4 5">
    <name type="scientific">Photinus pyralis</name>
    <name type="common">Common eastern firefly</name>
    <name type="synonym">Lampyris pyralis</name>
    <dbReference type="NCBI Taxonomy" id="7054"/>
    <lineage>
        <taxon>Eukaryota</taxon>
        <taxon>Metazoa</taxon>
        <taxon>Ecdysozoa</taxon>
        <taxon>Arthropoda</taxon>
        <taxon>Hexapoda</taxon>
        <taxon>Insecta</taxon>
        <taxon>Pterygota</taxon>
        <taxon>Neoptera</taxon>
        <taxon>Endopterygota</taxon>
        <taxon>Coleoptera</taxon>
        <taxon>Polyphaga</taxon>
        <taxon>Elateriformia</taxon>
        <taxon>Elateroidea</taxon>
        <taxon>Lampyridae</taxon>
        <taxon>Lampyrinae</taxon>
        <taxon>Photinus</taxon>
    </lineage>
</organism>
<dbReference type="PANTHER" id="PTHR11161">
    <property type="entry name" value="O-ACYLTRANSFERASE"/>
    <property type="match status" value="1"/>
</dbReference>
<feature type="signal peptide" evidence="2">
    <location>
        <begin position="1"/>
        <end position="17"/>
    </location>
</feature>
<dbReference type="Proteomes" id="UP000327044">
    <property type="component" value="Unassembled WGS sequence"/>
</dbReference>
<feature type="transmembrane region" description="Helical" evidence="1">
    <location>
        <begin position="573"/>
        <end position="593"/>
    </location>
</feature>
<dbReference type="InParanoid" id="A0A5N4ALQ3"/>
<feature type="chain" id="PRO_5024362841" description="Nose resistant-to-fluoxetine protein N-terminal domain-containing protein" evidence="2">
    <location>
        <begin position="18"/>
        <end position="669"/>
    </location>
</feature>
<protein>
    <recommendedName>
        <fullName evidence="3">Nose resistant-to-fluoxetine protein N-terminal domain-containing protein</fullName>
    </recommendedName>
</protein>
<feature type="transmembrane region" description="Helical" evidence="1">
    <location>
        <begin position="460"/>
        <end position="484"/>
    </location>
</feature>
<evidence type="ECO:0000256" key="1">
    <source>
        <dbReference type="SAM" id="Phobius"/>
    </source>
</evidence>
<dbReference type="InterPro" id="IPR006621">
    <property type="entry name" value="Nose-resist-to-fluoxetine_N"/>
</dbReference>
<feature type="transmembrane region" description="Helical" evidence="1">
    <location>
        <begin position="418"/>
        <end position="440"/>
    </location>
</feature>
<name>A0A5N4ALQ3_PHOPY</name>
<evidence type="ECO:0000313" key="5">
    <source>
        <dbReference type="Proteomes" id="UP000327044"/>
    </source>
</evidence>
<dbReference type="InterPro" id="IPR002656">
    <property type="entry name" value="Acyl_transf_3_dom"/>
</dbReference>